<sequence>MIANTHRLIGEFLYNQLSPTNQNHIHKEWFMYGNIKPDISQKYLRMSHYYRDNREIIFSMLNHLLTHPVSVKHFSEHLGVIIHFFCDYACVYHANDYLYEHHSLAKHIKYEVKLHRYAKIKFQKMDPVKAIPFKDVQEIQYYVSELTRGMNEVPLIRSVSQDFEDMVVLALSVMQYVITHFEFNKLLVTDYPKRSKI</sequence>
<evidence type="ECO:0000259" key="1">
    <source>
        <dbReference type="Pfam" id="PF00882"/>
    </source>
</evidence>
<keyword evidence="3" id="KW-1185">Reference proteome</keyword>
<dbReference type="RefSeq" id="WP_161832675.1">
    <property type="nucleotide sequence ID" value="NZ_AP028127.1"/>
</dbReference>
<proteinExistence type="predicted"/>
<dbReference type="Proteomes" id="UP001432099">
    <property type="component" value="Chromosome"/>
</dbReference>
<dbReference type="Pfam" id="PF00882">
    <property type="entry name" value="Zn_dep_PLPC"/>
    <property type="match status" value="1"/>
</dbReference>
<dbReference type="EMBL" id="AP028127">
    <property type="protein sequence ID" value="BEH91776.1"/>
    <property type="molecule type" value="Genomic_DNA"/>
</dbReference>
<feature type="domain" description="Phospholipase C/D" evidence="1">
    <location>
        <begin position="5"/>
        <end position="121"/>
    </location>
</feature>
<dbReference type="InterPro" id="IPR029002">
    <property type="entry name" value="PLPC/GPLD1"/>
</dbReference>
<gene>
    <name evidence="2" type="ORF">T23_18780</name>
</gene>
<name>A0ABM8IKI8_9FIRM</name>
<reference evidence="2" key="1">
    <citation type="journal article" date="2024" name="Int. J. Syst. Evol. Microbiol.">
        <title>Turicibacter faecis sp. nov., isolated from faeces of heart failure mouse model.</title>
        <authorList>
            <person name="Imamura Y."/>
            <person name="Motooka D."/>
            <person name="Nakajima Y."/>
            <person name="Ito S."/>
            <person name="Kitakaze M."/>
            <person name="Iida T."/>
            <person name="Nakamura S."/>
        </authorList>
    </citation>
    <scope>NUCLEOTIDE SEQUENCE</scope>
    <source>
        <strain evidence="2">TC023</strain>
    </source>
</reference>
<accession>A0ABM8IKI8</accession>
<evidence type="ECO:0000313" key="3">
    <source>
        <dbReference type="Proteomes" id="UP001432099"/>
    </source>
</evidence>
<organism evidence="2 3">
    <name type="scientific">Turicibacter faecis</name>
    <dbReference type="NCBI Taxonomy" id="2963365"/>
    <lineage>
        <taxon>Bacteria</taxon>
        <taxon>Bacillati</taxon>
        <taxon>Bacillota</taxon>
        <taxon>Erysipelotrichia</taxon>
        <taxon>Erysipelotrichales</taxon>
        <taxon>Turicibacteraceae</taxon>
        <taxon>Turicibacter</taxon>
    </lineage>
</organism>
<evidence type="ECO:0000313" key="2">
    <source>
        <dbReference type="EMBL" id="BEH91776.1"/>
    </source>
</evidence>
<protein>
    <recommendedName>
        <fullName evidence="1">Phospholipase C/D domain-containing protein</fullName>
    </recommendedName>
</protein>